<evidence type="ECO:0000313" key="8">
    <source>
        <dbReference type="EMBL" id="QPJ62075.1"/>
    </source>
</evidence>
<dbReference type="InterPro" id="IPR014284">
    <property type="entry name" value="RNA_pol_sigma-70_dom"/>
</dbReference>
<name>A0A7T0G003_9BACT</name>
<feature type="domain" description="RNA polymerase sigma factor 70 region 4 type 2" evidence="7">
    <location>
        <begin position="113"/>
        <end position="156"/>
    </location>
</feature>
<dbReference type="SUPFAM" id="SSF88946">
    <property type="entry name" value="Sigma2 domain of RNA polymerase sigma factors"/>
    <property type="match status" value="1"/>
</dbReference>
<reference evidence="8 9" key="1">
    <citation type="submission" date="2020-02" db="EMBL/GenBank/DDBJ databases">
        <title>Genomic and physiological characterization of two novel Nitrospinaceae genera.</title>
        <authorList>
            <person name="Mueller A.J."/>
            <person name="Jung M.-Y."/>
            <person name="Strachan C.R."/>
            <person name="Herbold C.W."/>
            <person name="Kirkegaard R.H."/>
            <person name="Daims H."/>
        </authorList>
    </citation>
    <scope>NUCLEOTIDE SEQUENCE [LARGE SCALE GENOMIC DNA]</scope>
    <source>
        <strain evidence="8">EB</strain>
    </source>
</reference>
<keyword evidence="5" id="KW-0804">Transcription</keyword>
<dbReference type="InterPro" id="IPR013325">
    <property type="entry name" value="RNA_pol_sigma_r2"/>
</dbReference>
<gene>
    <name evidence="8" type="ORF">G3M70_09415</name>
</gene>
<dbReference type="PANTHER" id="PTHR43133:SF8">
    <property type="entry name" value="RNA POLYMERASE SIGMA FACTOR HI_1459-RELATED"/>
    <property type="match status" value="1"/>
</dbReference>
<dbReference type="Pfam" id="PF04542">
    <property type="entry name" value="Sigma70_r2"/>
    <property type="match status" value="1"/>
</dbReference>
<evidence type="ECO:0000256" key="2">
    <source>
        <dbReference type="ARBA" id="ARBA00023015"/>
    </source>
</evidence>
<dbReference type="PANTHER" id="PTHR43133">
    <property type="entry name" value="RNA POLYMERASE ECF-TYPE SIGMA FACTO"/>
    <property type="match status" value="1"/>
</dbReference>
<evidence type="ECO:0000256" key="5">
    <source>
        <dbReference type="ARBA" id="ARBA00023163"/>
    </source>
</evidence>
<dbReference type="Proteomes" id="UP000594688">
    <property type="component" value="Chromosome"/>
</dbReference>
<evidence type="ECO:0000259" key="6">
    <source>
        <dbReference type="Pfam" id="PF04542"/>
    </source>
</evidence>
<dbReference type="Gene3D" id="1.10.10.10">
    <property type="entry name" value="Winged helix-like DNA-binding domain superfamily/Winged helix DNA-binding domain"/>
    <property type="match status" value="1"/>
</dbReference>
<dbReference type="GO" id="GO:0003677">
    <property type="term" value="F:DNA binding"/>
    <property type="evidence" value="ECO:0007669"/>
    <property type="project" value="UniProtKB-KW"/>
</dbReference>
<dbReference type="InterPro" id="IPR039425">
    <property type="entry name" value="RNA_pol_sigma-70-like"/>
</dbReference>
<protein>
    <submittedName>
        <fullName evidence="8">RNA polymerase sigma factor</fullName>
    </submittedName>
</protein>
<evidence type="ECO:0000259" key="7">
    <source>
        <dbReference type="Pfam" id="PF08281"/>
    </source>
</evidence>
<dbReference type="Gene3D" id="1.10.1740.10">
    <property type="match status" value="1"/>
</dbReference>
<dbReference type="KEGG" id="nli:G3M70_09415"/>
<keyword evidence="4" id="KW-0238">DNA-binding</keyword>
<dbReference type="SUPFAM" id="SSF88659">
    <property type="entry name" value="Sigma3 and sigma4 domains of RNA polymerase sigma factors"/>
    <property type="match status" value="1"/>
</dbReference>
<dbReference type="Pfam" id="PF08281">
    <property type="entry name" value="Sigma70_r4_2"/>
    <property type="match status" value="1"/>
</dbReference>
<comment type="similarity">
    <text evidence="1">Belongs to the sigma-70 factor family. ECF subfamily.</text>
</comment>
<dbReference type="InterPro" id="IPR036388">
    <property type="entry name" value="WH-like_DNA-bd_sf"/>
</dbReference>
<keyword evidence="2" id="KW-0805">Transcription regulation</keyword>
<evidence type="ECO:0000313" key="9">
    <source>
        <dbReference type="Proteomes" id="UP000594688"/>
    </source>
</evidence>
<organism evidence="8 9">
    <name type="scientific">Candidatus Nitronauta litoralis</name>
    <dbReference type="NCBI Taxonomy" id="2705533"/>
    <lineage>
        <taxon>Bacteria</taxon>
        <taxon>Pseudomonadati</taxon>
        <taxon>Nitrospinota/Tectimicrobiota group</taxon>
        <taxon>Nitrospinota</taxon>
        <taxon>Nitrospinia</taxon>
        <taxon>Nitrospinales</taxon>
        <taxon>Nitrospinaceae</taxon>
        <taxon>Candidatus Nitronauta</taxon>
    </lineage>
</organism>
<evidence type="ECO:0000256" key="3">
    <source>
        <dbReference type="ARBA" id="ARBA00023082"/>
    </source>
</evidence>
<accession>A0A7T0G003</accession>
<dbReference type="GO" id="GO:0016987">
    <property type="term" value="F:sigma factor activity"/>
    <property type="evidence" value="ECO:0007669"/>
    <property type="project" value="UniProtKB-KW"/>
</dbReference>
<dbReference type="InterPro" id="IPR013249">
    <property type="entry name" value="RNA_pol_sigma70_r4_t2"/>
</dbReference>
<dbReference type="EMBL" id="CP048685">
    <property type="protein sequence ID" value="QPJ62075.1"/>
    <property type="molecule type" value="Genomic_DNA"/>
</dbReference>
<proteinExistence type="inferred from homology"/>
<evidence type="ECO:0000256" key="1">
    <source>
        <dbReference type="ARBA" id="ARBA00010641"/>
    </source>
</evidence>
<dbReference type="GO" id="GO:0006352">
    <property type="term" value="P:DNA-templated transcription initiation"/>
    <property type="evidence" value="ECO:0007669"/>
    <property type="project" value="InterPro"/>
</dbReference>
<dbReference type="AlphaFoldDB" id="A0A7T0G003"/>
<sequence length="179" mass="20676">MQESVLLDAFREYESELLRFLSKRFGSASIASDIAQNLYVKLLNAESHPEIRNSKAYLFSMAVNLGTDQMRVEKRRKEILAEVNDLVWYQADEVTPERHAMAKEELSFLVSEVSKLPERCRKVFYLNRYEGRSQSEIATMLGVGLSTVHKDLKAAMNLLIEARQRFRASLPEKSEQEKK</sequence>
<dbReference type="NCBIfam" id="TIGR02937">
    <property type="entry name" value="sigma70-ECF"/>
    <property type="match status" value="1"/>
</dbReference>
<dbReference type="InterPro" id="IPR013324">
    <property type="entry name" value="RNA_pol_sigma_r3/r4-like"/>
</dbReference>
<feature type="domain" description="RNA polymerase sigma-70 region 2" evidence="6">
    <location>
        <begin position="10"/>
        <end position="75"/>
    </location>
</feature>
<evidence type="ECO:0000256" key="4">
    <source>
        <dbReference type="ARBA" id="ARBA00023125"/>
    </source>
</evidence>
<keyword evidence="3" id="KW-0731">Sigma factor</keyword>
<dbReference type="InterPro" id="IPR007627">
    <property type="entry name" value="RNA_pol_sigma70_r2"/>
</dbReference>